<feature type="transmembrane region" description="Helical" evidence="1">
    <location>
        <begin position="34"/>
        <end position="52"/>
    </location>
</feature>
<dbReference type="AlphaFoldDB" id="A0A841BHF4"/>
<reference evidence="2 3" key="1">
    <citation type="submission" date="2020-08" db="EMBL/GenBank/DDBJ databases">
        <title>Sequencing the genomes of 1000 actinobacteria strains.</title>
        <authorList>
            <person name="Klenk H.-P."/>
        </authorList>
    </citation>
    <scope>NUCLEOTIDE SEQUENCE [LARGE SCALE GENOMIC DNA]</scope>
    <source>
        <strain evidence="2 3">DSM 45362</strain>
    </source>
</reference>
<keyword evidence="1" id="KW-1133">Transmembrane helix</keyword>
<keyword evidence="1" id="KW-0472">Membrane</keyword>
<keyword evidence="3" id="KW-1185">Reference proteome</keyword>
<keyword evidence="1" id="KW-0812">Transmembrane</keyword>
<organism evidence="2 3">
    <name type="scientific">Allocatelliglobosispora scoriae</name>
    <dbReference type="NCBI Taxonomy" id="643052"/>
    <lineage>
        <taxon>Bacteria</taxon>
        <taxon>Bacillati</taxon>
        <taxon>Actinomycetota</taxon>
        <taxon>Actinomycetes</taxon>
        <taxon>Micromonosporales</taxon>
        <taxon>Micromonosporaceae</taxon>
        <taxon>Allocatelliglobosispora</taxon>
    </lineage>
</organism>
<gene>
    <name evidence="2" type="ORF">F4553_000127</name>
</gene>
<feature type="transmembrane region" description="Helical" evidence="1">
    <location>
        <begin position="58"/>
        <end position="75"/>
    </location>
</feature>
<dbReference type="Proteomes" id="UP000587527">
    <property type="component" value="Unassembled WGS sequence"/>
</dbReference>
<dbReference type="EMBL" id="JACHMN010000001">
    <property type="protein sequence ID" value="MBB5866748.1"/>
    <property type="molecule type" value="Genomic_DNA"/>
</dbReference>
<proteinExistence type="predicted"/>
<evidence type="ECO:0000256" key="1">
    <source>
        <dbReference type="SAM" id="Phobius"/>
    </source>
</evidence>
<evidence type="ECO:0000313" key="3">
    <source>
        <dbReference type="Proteomes" id="UP000587527"/>
    </source>
</evidence>
<name>A0A841BHF4_9ACTN</name>
<accession>A0A841BHF4</accession>
<dbReference type="RefSeq" id="WP_184830777.1">
    <property type="nucleotide sequence ID" value="NZ_JACHMN010000001.1"/>
</dbReference>
<comment type="caution">
    <text evidence="2">The sequence shown here is derived from an EMBL/GenBank/DDBJ whole genome shotgun (WGS) entry which is preliminary data.</text>
</comment>
<sequence>MAEHERTEPGTAGSFGTSSVAFEVARSQTRWSSWASSALLASGLSLLVLGALDGSSALTSLGAAVSVVAAYWLAGSVRSHRDARRLERRAAARD</sequence>
<evidence type="ECO:0000313" key="2">
    <source>
        <dbReference type="EMBL" id="MBB5866748.1"/>
    </source>
</evidence>
<protein>
    <submittedName>
        <fullName evidence="2">Uncharacterized protein</fullName>
    </submittedName>
</protein>